<dbReference type="AlphaFoldDB" id="A0AAV7F2T3"/>
<evidence type="ECO:0000313" key="4">
    <source>
        <dbReference type="Proteomes" id="UP000825729"/>
    </source>
</evidence>
<comment type="caution">
    <text evidence="3">The sequence shown here is derived from an EMBL/GenBank/DDBJ whole genome shotgun (WGS) entry which is preliminary data.</text>
</comment>
<proteinExistence type="predicted"/>
<protein>
    <submittedName>
        <fullName evidence="3">Uncharacterized protein</fullName>
    </submittedName>
</protein>
<feature type="transmembrane region" description="Helical" evidence="2">
    <location>
        <begin position="76"/>
        <end position="94"/>
    </location>
</feature>
<keyword evidence="2" id="KW-1133">Transmembrane helix</keyword>
<feature type="region of interest" description="Disordered" evidence="1">
    <location>
        <begin position="29"/>
        <end position="48"/>
    </location>
</feature>
<keyword evidence="2" id="KW-0472">Membrane</keyword>
<keyword evidence="4" id="KW-1185">Reference proteome</keyword>
<accession>A0AAV7F2T3</accession>
<name>A0AAV7F2T3_ARIFI</name>
<dbReference type="Proteomes" id="UP000825729">
    <property type="component" value="Unassembled WGS sequence"/>
</dbReference>
<reference evidence="3 4" key="1">
    <citation type="submission" date="2021-07" db="EMBL/GenBank/DDBJ databases">
        <title>The Aristolochia fimbriata genome: insights into angiosperm evolution, floral development and chemical biosynthesis.</title>
        <authorList>
            <person name="Jiao Y."/>
        </authorList>
    </citation>
    <scope>NUCLEOTIDE SEQUENCE [LARGE SCALE GENOMIC DNA]</scope>
    <source>
        <strain evidence="3">IBCAS-2021</strain>
        <tissue evidence="3">Leaf</tissue>
    </source>
</reference>
<feature type="transmembrane region" description="Helical" evidence="2">
    <location>
        <begin position="127"/>
        <end position="145"/>
    </location>
</feature>
<evidence type="ECO:0000313" key="3">
    <source>
        <dbReference type="EMBL" id="KAG9455465.1"/>
    </source>
</evidence>
<evidence type="ECO:0000256" key="1">
    <source>
        <dbReference type="SAM" id="MobiDB-lite"/>
    </source>
</evidence>
<keyword evidence="2" id="KW-0812">Transmembrane</keyword>
<evidence type="ECO:0000256" key="2">
    <source>
        <dbReference type="SAM" id="Phobius"/>
    </source>
</evidence>
<gene>
    <name evidence="3" type="ORF">H6P81_008369</name>
</gene>
<sequence length="201" mass="22481">MLRRRGTVTRAKRAVTLRASRCQRLKPPTKISRRQNLRPTTAAHPPVDPSAAKLTWHGGCPLVWIFWGDEERAGHVFAASGMPVRYFLFIFIFFPGREFWPSGCLRKGALAGGSASRDFPPVTFWKVVRIFYFLFYIALTVRPLFFRGGGQGDWNHGLGTRDSGVCSGEWECGAESNRLGRLESREGGRNSSTPIVMTCDG</sequence>
<organism evidence="3 4">
    <name type="scientific">Aristolochia fimbriata</name>
    <name type="common">White veined hardy Dutchman's pipe vine</name>
    <dbReference type="NCBI Taxonomy" id="158543"/>
    <lineage>
        <taxon>Eukaryota</taxon>
        <taxon>Viridiplantae</taxon>
        <taxon>Streptophyta</taxon>
        <taxon>Embryophyta</taxon>
        <taxon>Tracheophyta</taxon>
        <taxon>Spermatophyta</taxon>
        <taxon>Magnoliopsida</taxon>
        <taxon>Magnoliidae</taxon>
        <taxon>Piperales</taxon>
        <taxon>Aristolochiaceae</taxon>
        <taxon>Aristolochia</taxon>
    </lineage>
</organism>
<dbReference type="EMBL" id="JAINDJ010000003">
    <property type="protein sequence ID" value="KAG9455465.1"/>
    <property type="molecule type" value="Genomic_DNA"/>
</dbReference>